<dbReference type="PANTHER" id="PTHR46401:SF2">
    <property type="entry name" value="GLYCOSYLTRANSFERASE WBBK-RELATED"/>
    <property type="match status" value="1"/>
</dbReference>
<dbReference type="PANTHER" id="PTHR46401">
    <property type="entry name" value="GLYCOSYLTRANSFERASE WBBK-RELATED"/>
    <property type="match status" value="1"/>
</dbReference>
<dbReference type="GO" id="GO:0009103">
    <property type="term" value="P:lipopolysaccharide biosynthetic process"/>
    <property type="evidence" value="ECO:0007669"/>
    <property type="project" value="TreeGrafter"/>
</dbReference>
<accession>A0A9X5VFK2</accession>
<dbReference type="InterPro" id="IPR001296">
    <property type="entry name" value="Glyco_trans_1"/>
</dbReference>
<gene>
    <name evidence="3" type="ORF">BKK64_13185</name>
</gene>
<evidence type="ECO:0000256" key="1">
    <source>
        <dbReference type="ARBA" id="ARBA00022679"/>
    </source>
</evidence>
<organism evidence="3 4">
    <name type="scientific">Bacillus cereus</name>
    <dbReference type="NCBI Taxonomy" id="1396"/>
    <lineage>
        <taxon>Bacteria</taxon>
        <taxon>Bacillati</taxon>
        <taxon>Bacillota</taxon>
        <taxon>Bacilli</taxon>
        <taxon>Bacillales</taxon>
        <taxon>Bacillaceae</taxon>
        <taxon>Bacillus</taxon>
        <taxon>Bacillus cereus group</taxon>
    </lineage>
</organism>
<dbReference type="AlphaFoldDB" id="A0A9X5VFK2"/>
<dbReference type="Proteomes" id="UP000184161">
    <property type="component" value="Unassembled WGS sequence"/>
</dbReference>
<name>A0A9X5VFK2_BACCE</name>
<comment type="caution">
    <text evidence="3">The sequence shown here is derived from an EMBL/GenBank/DDBJ whole genome shotgun (WGS) entry which is preliminary data.</text>
</comment>
<dbReference type="CDD" id="cd03801">
    <property type="entry name" value="GT4_PimA-like"/>
    <property type="match status" value="1"/>
</dbReference>
<evidence type="ECO:0000259" key="2">
    <source>
        <dbReference type="Pfam" id="PF00534"/>
    </source>
</evidence>
<dbReference type="Gene3D" id="3.40.50.11090">
    <property type="match status" value="1"/>
</dbReference>
<dbReference type="EMBL" id="MLYK01000029">
    <property type="protein sequence ID" value="OJS95482.1"/>
    <property type="molecule type" value="Genomic_DNA"/>
</dbReference>
<feature type="domain" description="Glycosyl transferase family 1" evidence="2">
    <location>
        <begin position="180"/>
        <end position="329"/>
    </location>
</feature>
<dbReference type="RefSeq" id="WP_065381934.1">
    <property type="nucleotide sequence ID" value="NZ_AP024504.2"/>
</dbReference>
<reference evidence="3 4" key="1">
    <citation type="submission" date="2016-10" db="EMBL/GenBank/DDBJ databases">
        <title>Draft Genome Sequence of one Bacillus cereus strain isolated from pooled breast milk.</title>
        <authorList>
            <person name="Woudstra C."/>
            <person name="Chamoin A."/>
            <person name="Gentil S."/>
            <person name="Rambeloson T."/>
            <person name="Delannoye S."/>
            <person name="Heinnekine J.A."/>
            <person name="Herbin S."/>
            <person name="Fach P."/>
        </authorList>
    </citation>
    <scope>NUCLEOTIDE SEQUENCE [LARGE SCALE GENOMIC DNA]</scope>
    <source>
        <strain evidence="3 4">16SBCL1279</strain>
    </source>
</reference>
<proteinExistence type="predicted"/>
<protein>
    <recommendedName>
        <fullName evidence="2">Glycosyl transferase family 1 domain-containing protein</fullName>
    </recommendedName>
</protein>
<dbReference type="GO" id="GO:0016757">
    <property type="term" value="F:glycosyltransferase activity"/>
    <property type="evidence" value="ECO:0007669"/>
    <property type="project" value="InterPro"/>
</dbReference>
<evidence type="ECO:0000313" key="4">
    <source>
        <dbReference type="Proteomes" id="UP000184161"/>
    </source>
</evidence>
<dbReference type="SUPFAM" id="SSF53756">
    <property type="entry name" value="UDP-Glycosyltransferase/glycogen phosphorylase"/>
    <property type="match status" value="1"/>
</dbReference>
<dbReference type="Gene3D" id="3.40.50.2000">
    <property type="entry name" value="Glycogen Phosphorylase B"/>
    <property type="match status" value="1"/>
</dbReference>
<sequence>MKINFILPFTYATGGIRVAFEYANRLQEKGHDVVCYAPMLAYKFDNYGVKGNLRRIKSSIGNSIKRRNKVNWFDLNVQIKLVPYIGDTFVRKADAVIATAWPTAYSVYELDKDKGEKFYFVQAYEDWSGPKELVDTSYRLDLQHITISNELRNLLMNNFDSPRVHVVHNGNDFGTENIRKGFKKGTKILMMYHELELKGYIDGLKAFEIVKKKYPHVELTLFGTSDNAKIPDYAKFYKKPNRKTLSDLYSNNDIYIFPSRYEGWGLTAVEAMSCQCAVVGTNVGCMKDIGEHQETALLSEPYQIEEMAKNIELLIHDEKLLKKISIGGYQAVKGMTWENATAKFEKAIYSK</sequence>
<dbReference type="Pfam" id="PF00534">
    <property type="entry name" value="Glycos_transf_1"/>
    <property type="match status" value="1"/>
</dbReference>
<keyword evidence="1" id="KW-0808">Transferase</keyword>
<evidence type="ECO:0000313" key="3">
    <source>
        <dbReference type="EMBL" id="OJS95482.1"/>
    </source>
</evidence>